<protein>
    <submittedName>
        <fullName evidence="1">Uncharacterized protein</fullName>
    </submittedName>
</protein>
<name>A0ABV3GPI5_MICGL</name>
<sequence length="49" mass="5524">MRKDEAALLRALDLLVESRKAWQEEMAEFAFSGYPGHRLVTAMRAAVTS</sequence>
<accession>A0ABV3GPI5</accession>
<dbReference type="RefSeq" id="WP_358139291.1">
    <property type="nucleotide sequence ID" value="NZ_JBFALK010000022.1"/>
</dbReference>
<reference evidence="1 2" key="1">
    <citation type="submission" date="2024-06" db="EMBL/GenBank/DDBJ databases">
        <title>The Natural Products Discovery Center: Release of the First 8490 Sequenced Strains for Exploring Actinobacteria Biosynthetic Diversity.</title>
        <authorList>
            <person name="Kalkreuter E."/>
            <person name="Kautsar S.A."/>
            <person name="Yang D."/>
            <person name="Bader C.D."/>
            <person name="Teijaro C.N."/>
            <person name="Fluegel L."/>
            <person name="Davis C.M."/>
            <person name="Simpson J.R."/>
            <person name="Lauterbach L."/>
            <person name="Steele A.D."/>
            <person name="Gui C."/>
            <person name="Meng S."/>
            <person name="Li G."/>
            <person name="Viehrig K."/>
            <person name="Ye F."/>
            <person name="Su P."/>
            <person name="Kiefer A.F."/>
            <person name="Nichols A."/>
            <person name="Cepeda A.J."/>
            <person name="Yan W."/>
            <person name="Fan B."/>
            <person name="Jiang Y."/>
            <person name="Adhikari A."/>
            <person name="Zheng C.-J."/>
            <person name="Schuster L."/>
            <person name="Cowan T.M."/>
            <person name="Smanski M.J."/>
            <person name="Chevrette M.G."/>
            <person name="De Carvalho L.P.S."/>
            <person name="Shen B."/>
        </authorList>
    </citation>
    <scope>NUCLEOTIDE SEQUENCE [LARGE SCALE GENOMIC DNA]</scope>
    <source>
        <strain evidence="1 2">NPDC050100</strain>
    </source>
</reference>
<proteinExistence type="predicted"/>
<evidence type="ECO:0000313" key="2">
    <source>
        <dbReference type="Proteomes" id="UP001551675"/>
    </source>
</evidence>
<organism evidence="1 2">
    <name type="scientific">Microtetraspora glauca</name>
    <dbReference type="NCBI Taxonomy" id="1996"/>
    <lineage>
        <taxon>Bacteria</taxon>
        <taxon>Bacillati</taxon>
        <taxon>Actinomycetota</taxon>
        <taxon>Actinomycetes</taxon>
        <taxon>Streptosporangiales</taxon>
        <taxon>Streptosporangiaceae</taxon>
        <taxon>Microtetraspora</taxon>
    </lineage>
</organism>
<gene>
    <name evidence="1" type="ORF">AB0I59_33565</name>
</gene>
<comment type="caution">
    <text evidence="1">The sequence shown here is derived from an EMBL/GenBank/DDBJ whole genome shotgun (WGS) entry which is preliminary data.</text>
</comment>
<evidence type="ECO:0000313" key="1">
    <source>
        <dbReference type="EMBL" id="MEV0973558.1"/>
    </source>
</evidence>
<dbReference type="EMBL" id="JBFALK010000022">
    <property type="protein sequence ID" value="MEV0973558.1"/>
    <property type="molecule type" value="Genomic_DNA"/>
</dbReference>
<keyword evidence="2" id="KW-1185">Reference proteome</keyword>
<dbReference type="Proteomes" id="UP001551675">
    <property type="component" value="Unassembled WGS sequence"/>
</dbReference>